<reference evidence="3 4" key="1">
    <citation type="journal article" date="2018" name="Mol. Biol. Evol.">
        <title>Broad Genomic Sampling Reveals a Smut Pathogenic Ancestry of the Fungal Clade Ustilaginomycotina.</title>
        <authorList>
            <person name="Kijpornyongpan T."/>
            <person name="Mondo S.J."/>
            <person name="Barry K."/>
            <person name="Sandor L."/>
            <person name="Lee J."/>
            <person name="Lipzen A."/>
            <person name="Pangilinan J."/>
            <person name="LaButti K."/>
            <person name="Hainaut M."/>
            <person name="Henrissat B."/>
            <person name="Grigoriev I.V."/>
            <person name="Spatafora J.W."/>
            <person name="Aime M.C."/>
        </authorList>
    </citation>
    <scope>NUCLEOTIDE SEQUENCE [LARGE SCALE GENOMIC DNA]</scope>
    <source>
        <strain evidence="3 4">MCA 3645</strain>
    </source>
</reference>
<dbReference type="PANTHER" id="PTHR40469:SF2">
    <property type="entry name" value="GALACTOSE-BINDING DOMAIN-LIKE SUPERFAMILY PROTEIN"/>
    <property type="match status" value="1"/>
</dbReference>
<organism evidence="3 4">
    <name type="scientific">Testicularia cyperi</name>
    <dbReference type="NCBI Taxonomy" id="1882483"/>
    <lineage>
        <taxon>Eukaryota</taxon>
        <taxon>Fungi</taxon>
        <taxon>Dikarya</taxon>
        <taxon>Basidiomycota</taxon>
        <taxon>Ustilaginomycotina</taxon>
        <taxon>Ustilaginomycetes</taxon>
        <taxon>Ustilaginales</taxon>
        <taxon>Anthracoideaceae</taxon>
        <taxon>Testicularia</taxon>
    </lineage>
</organism>
<keyword evidence="4" id="KW-1185">Reference proteome</keyword>
<dbReference type="OrthoDB" id="3482285at2759"/>
<evidence type="ECO:0000313" key="3">
    <source>
        <dbReference type="EMBL" id="PWZ02486.1"/>
    </source>
</evidence>
<dbReference type="PANTHER" id="PTHR40469">
    <property type="entry name" value="SECRETED GLYCOSYL HYDROLASE"/>
    <property type="match status" value="1"/>
</dbReference>
<name>A0A317XW03_9BASI</name>
<protein>
    <submittedName>
        <fullName evidence="3">Class I glutamine amidotransferase-like protein</fullName>
    </submittedName>
</protein>
<feature type="chain" id="PRO_5016415122" evidence="1">
    <location>
        <begin position="28"/>
        <end position="371"/>
    </location>
</feature>
<dbReference type="InterPro" id="IPR029010">
    <property type="entry name" value="ThuA-like"/>
</dbReference>
<evidence type="ECO:0000256" key="1">
    <source>
        <dbReference type="SAM" id="SignalP"/>
    </source>
</evidence>
<evidence type="ECO:0000313" key="4">
    <source>
        <dbReference type="Proteomes" id="UP000246740"/>
    </source>
</evidence>
<dbReference type="EMBL" id="KZ819188">
    <property type="protein sequence ID" value="PWZ02486.1"/>
    <property type="molecule type" value="Genomic_DNA"/>
</dbReference>
<dbReference type="Gene3D" id="3.40.50.880">
    <property type="match status" value="1"/>
</dbReference>
<dbReference type="InParanoid" id="A0A317XW03"/>
<dbReference type="Proteomes" id="UP000246740">
    <property type="component" value="Unassembled WGS sequence"/>
</dbReference>
<evidence type="ECO:0000259" key="2">
    <source>
        <dbReference type="Pfam" id="PF06283"/>
    </source>
</evidence>
<dbReference type="AlphaFoldDB" id="A0A317XW03"/>
<dbReference type="InterPro" id="IPR029062">
    <property type="entry name" value="Class_I_gatase-like"/>
</dbReference>
<sequence length="371" mass="39662">MRVTRLKSSLLAAAALLALATFDCVEAKKKILIYSYTQGFRHYSIPTAVQTVRSLGENNSPGYDSVHSEDPSDFEEEGFLDQFDALVFISVSGKALSKKGAGALRRYIEAGGGYVGVHEACDALYEQKWYGRLVGAYFNYHPQITHATLNVVNHSHPSVAHLGDTWKVYEEMYNFNSDPSKYGKQYVLTADEDSYADPVETKAQRASEQGSPHPIAWWSEGGQLDYNPHVKVGGGTDPTKAQIRAGTEGNGGEGRMFYTGLGHTNAIWKDEDMQSHILGAIQWVLESPTLRSNNLGAPSTAVGSDYDIAEQASAAANSAASAASNTLSAVLSGTPVPYSKSQLSSAAPAASSLATALLATSLLSALTLLLA</sequence>
<feature type="domain" description="ThuA-like" evidence="2">
    <location>
        <begin position="30"/>
        <end position="284"/>
    </location>
</feature>
<dbReference type="GO" id="GO:0016740">
    <property type="term" value="F:transferase activity"/>
    <property type="evidence" value="ECO:0007669"/>
    <property type="project" value="UniProtKB-KW"/>
</dbReference>
<proteinExistence type="predicted"/>
<dbReference type="Pfam" id="PF06283">
    <property type="entry name" value="ThuA"/>
    <property type="match status" value="1"/>
</dbReference>
<dbReference type="SUPFAM" id="SSF52317">
    <property type="entry name" value="Class I glutamine amidotransferase-like"/>
    <property type="match status" value="1"/>
</dbReference>
<gene>
    <name evidence="3" type="ORF">BCV70DRAFT_847</name>
</gene>
<feature type="signal peptide" evidence="1">
    <location>
        <begin position="1"/>
        <end position="27"/>
    </location>
</feature>
<keyword evidence="3" id="KW-0808">Transferase</keyword>
<keyword evidence="1" id="KW-0732">Signal</keyword>
<keyword evidence="3" id="KW-0315">Glutamine amidotransferase</keyword>
<accession>A0A317XW03</accession>